<keyword evidence="4" id="KW-1185">Reference proteome</keyword>
<gene>
    <name evidence="3" type="ORF">SAMN05660236_4499</name>
</gene>
<dbReference type="PANTHER" id="PTHR43084:SF1">
    <property type="entry name" value="PERSULFIDE DIOXYGENASE ETHE1, MITOCHONDRIAL"/>
    <property type="match status" value="1"/>
</dbReference>
<dbReference type="GO" id="GO:0006749">
    <property type="term" value="P:glutathione metabolic process"/>
    <property type="evidence" value="ECO:0007669"/>
    <property type="project" value="InterPro"/>
</dbReference>
<organism evidence="3 4">
    <name type="scientific">Ohtaekwangia koreensis</name>
    <dbReference type="NCBI Taxonomy" id="688867"/>
    <lineage>
        <taxon>Bacteria</taxon>
        <taxon>Pseudomonadati</taxon>
        <taxon>Bacteroidota</taxon>
        <taxon>Cytophagia</taxon>
        <taxon>Cytophagales</taxon>
        <taxon>Fulvivirgaceae</taxon>
        <taxon>Ohtaekwangia</taxon>
    </lineage>
</organism>
<name>A0A1T5M5X7_9BACT</name>
<dbReference type="CDD" id="cd00158">
    <property type="entry name" value="RHOD"/>
    <property type="match status" value="2"/>
</dbReference>
<reference evidence="3 4" key="1">
    <citation type="submission" date="2017-02" db="EMBL/GenBank/DDBJ databases">
        <authorList>
            <person name="Peterson S.W."/>
        </authorList>
    </citation>
    <scope>NUCLEOTIDE SEQUENCE [LARGE SCALE GENOMIC DNA]</scope>
    <source>
        <strain evidence="3 4">DSM 25262</strain>
    </source>
</reference>
<dbReference type="Proteomes" id="UP000190961">
    <property type="component" value="Unassembled WGS sequence"/>
</dbReference>
<dbReference type="SMART" id="SM00450">
    <property type="entry name" value="RHOD"/>
    <property type="match status" value="2"/>
</dbReference>
<dbReference type="RefSeq" id="WP_079689019.1">
    <property type="nucleotide sequence ID" value="NZ_FUZU01000003.1"/>
</dbReference>
<dbReference type="Pfam" id="PF00581">
    <property type="entry name" value="Rhodanese"/>
    <property type="match status" value="2"/>
</dbReference>
<accession>A0A1T5M5X7</accession>
<protein>
    <submittedName>
        <fullName evidence="3">Glyoxylase, beta-lactamase superfamily II</fullName>
    </submittedName>
</protein>
<dbReference type="InterPro" id="IPR051682">
    <property type="entry name" value="Mito_Persulfide_Diox"/>
</dbReference>
<dbReference type="InterPro" id="IPR001279">
    <property type="entry name" value="Metallo-B-lactamas"/>
</dbReference>
<dbReference type="STRING" id="688867.SAMN05660236_4499"/>
<dbReference type="GO" id="GO:0050313">
    <property type="term" value="F:sulfur dioxygenase activity"/>
    <property type="evidence" value="ECO:0007669"/>
    <property type="project" value="InterPro"/>
</dbReference>
<dbReference type="FunFam" id="3.60.15.10:FF:000030">
    <property type="entry name" value="Metallo-beta-lactamase family protein"/>
    <property type="match status" value="1"/>
</dbReference>
<dbReference type="GO" id="GO:0046872">
    <property type="term" value="F:metal ion binding"/>
    <property type="evidence" value="ECO:0007669"/>
    <property type="project" value="UniProtKB-KW"/>
</dbReference>
<evidence type="ECO:0000313" key="4">
    <source>
        <dbReference type="Proteomes" id="UP000190961"/>
    </source>
</evidence>
<dbReference type="PANTHER" id="PTHR43084">
    <property type="entry name" value="PERSULFIDE DIOXYGENASE ETHE1"/>
    <property type="match status" value="1"/>
</dbReference>
<dbReference type="InterPro" id="IPR036873">
    <property type="entry name" value="Rhodanese-like_dom_sf"/>
</dbReference>
<sequence>MKVEQIYTGCLSQGAYYIECDGEAAVIDPLREVDQYIQLAGERKASIKYIFETHFHADFVSGHVDLSRKTGAPIVYGPTEMETGFDALIAHDHQVFNLGRAKIKAIHTPGHTLESTCYLLIDESGKEKALFTGDILFIGDVGRPDLAQHVIAELTAVKLAGMLYDSLRNKIMPLSDDLVIYPAHGAGSACGKNLGKEKSDTLGNQKKTNYALRGNLSKEEFVKEILAGLTPPPAYFPKNVLMNIKGYENVDEVLQRGTKALNVHQFQRLIHENHVLVVDTRDPSIFKKGFIPGSWNIGLDGSFAVWVGTLIKDIKQKIVIVSDTGREKESVTRLARVGYDNAVGYLEGGFEAWQNGGFEINCIPSISVADFAVLHKTRGVKILDVRKKSEFDSEHIIGAINTPLNYIEDGAKVIDKTETYYIYCAGGYRSMIFASVMKSNGYENLIDIEGGVTAIKESKRFELSEFVCPTTML</sequence>
<dbReference type="PROSITE" id="PS50206">
    <property type="entry name" value="RHODANESE_3"/>
    <property type="match status" value="2"/>
</dbReference>
<dbReference type="AlphaFoldDB" id="A0A1T5M5X7"/>
<dbReference type="EMBL" id="FUZU01000003">
    <property type="protein sequence ID" value="SKC83620.1"/>
    <property type="molecule type" value="Genomic_DNA"/>
</dbReference>
<proteinExistence type="predicted"/>
<dbReference type="CDD" id="cd07724">
    <property type="entry name" value="POD-like_MBL-fold"/>
    <property type="match status" value="1"/>
</dbReference>
<feature type="domain" description="Rhodanese" evidence="2">
    <location>
        <begin position="376"/>
        <end position="460"/>
    </location>
</feature>
<dbReference type="Gene3D" id="3.40.250.10">
    <property type="entry name" value="Rhodanese-like domain"/>
    <property type="match status" value="2"/>
</dbReference>
<dbReference type="Pfam" id="PF00753">
    <property type="entry name" value="Lactamase_B"/>
    <property type="match status" value="1"/>
</dbReference>
<feature type="domain" description="Rhodanese" evidence="2">
    <location>
        <begin position="271"/>
        <end position="362"/>
    </location>
</feature>
<dbReference type="OrthoDB" id="9784009at2"/>
<dbReference type="SUPFAM" id="SSF56281">
    <property type="entry name" value="Metallo-hydrolase/oxidoreductase"/>
    <property type="match status" value="1"/>
</dbReference>
<dbReference type="Gene3D" id="3.60.15.10">
    <property type="entry name" value="Ribonuclease Z/Hydroxyacylglutathione hydrolase-like"/>
    <property type="match status" value="1"/>
</dbReference>
<dbReference type="SMART" id="SM00849">
    <property type="entry name" value="Lactamase_B"/>
    <property type="match status" value="1"/>
</dbReference>
<dbReference type="InterPro" id="IPR044528">
    <property type="entry name" value="POD-like_MBL-fold"/>
</dbReference>
<evidence type="ECO:0000259" key="2">
    <source>
        <dbReference type="PROSITE" id="PS50206"/>
    </source>
</evidence>
<evidence type="ECO:0000313" key="3">
    <source>
        <dbReference type="EMBL" id="SKC83620.1"/>
    </source>
</evidence>
<dbReference type="SUPFAM" id="SSF52821">
    <property type="entry name" value="Rhodanese/Cell cycle control phosphatase"/>
    <property type="match status" value="2"/>
</dbReference>
<dbReference type="InterPro" id="IPR036866">
    <property type="entry name" value="RibonucZ/Hydroxyglut_hydro"/>
</dbReference>
<dbReference type="InterPro" id="IPR001763">
    <property type="entry name" value="Rhodanese-like_dom"/>
</dbReference>
<keyword evidence="1" id="KW-0479">Metal-binding</keyword>
<dbReference type="GO" id="GO:0070813">
    <property type="term" value="P:hydrogen sulfide metabolic process"/>
    <property type="evidence" value="ECO:0007669"/>
    <property type="project" value="TreeGrafter"/>
</dbReference>
<evidence type="ECO:0000256" key="1">
    <source>
        <dbReference type="ARBA" id="ARBA00022723"/>
    </source>
</evidence>